<dbReference type="RefSeq" id="WP_290703591.1">
    <property type="nucleotide sequence ID" value="NZ_BAAAVS010000001.1"/>
</dbReference>
<sequence length="251" mass="26376">MKVVVVGASGTMGKYVSDRLEQRDVEVVRAHRGSGVDAQSGTGLADALAGAEMVVDCLNVTTQSARTAKTFFSTAAGNIADAATAAGARVVCLSICNAADPAVNRRMGYYQGKAAQEAVYRDRLDDRLTIVRTTQWFELADTVSKQLALGPVAVMPHMMTAPLAAADGAEVIVEQVLQPGPAVLEVRGPRQLDLVEVARALWAARGEHRIVVPIRFGGAAMRNGGLIPDHPDVTTGTTLDQWLTASAGAPD</sequence>
<accession>A0ABP6KT47</accession>
<protein>
    <submittedName>
        <fullName evidence="1">SDR family oxidoreductase</fullName>
    </submittedName>
</protein>
<evidence type="ECO:0000313" key="1">
    <source>
        <dbReference type="EMBL" id="GAA3023348.1"/>
    </source>
</evidence>
<dbReference type="InterPro" id="IPR051207">
    <property type="entry name" value="ComplexI_NDUFA9_subunit"/>
</dbReference>
<dbReference type="PANTHER" id="PTHR12126">
    <property type="entry name" value="NADH-UBIQUINONE OXIDOREDUCTASE 39 KDA SUBUNIT-RELATED"/>
    <property type="match status" value="1"/>
</dbReference>
<name>A0ABP6KT47_9ACTN</name>
<organism evidence="1 2">
    <name type="scientific">Gordonia defluvii</name>
    <dbReference type="NCBI Taxonomy" id="283718"/>
    <lineage>
        <taxon>Bacteria</taxon>
        <taxon>Bacillati</taxon>
        <taxon>Actinomycetota</taxon>
        <taxon>Actinomycetes</taxon>
        <taxon>Mycobacteriales</taxon>
        <taxon>Gordoniaceae</taxon>
        <taxon>Gordonia</taxon>
    </lineage>
</organism>
<dbReference type="Gene3D" id="3.40.50.720">
    <property type="entry name" value="NAD(P)-binding Rossmann-like Domain"/>
    <property type="match status" value="1"/>
</dbReference>
<comment type="caution">
    <text evidence="1">The sequence shown here is derived from an EMBL/GenBank/DDBJ whole genome shotgun (WGS) entry which is preliminary data.</text>
</comment>
<keyword evidence="2" id="KW-1185">Reference proteome</keyword>
<proteinExistence type="predicted"/>
<dbReference type="Proteomes" id="UP001501035">
    <property type="component" value="Unassembled WGS sequence"/>
</dbReference>
<gene>
    <name evidence="1" type="ORF">GCM10010528_01710</name>
</gene>
<evidence type="ECO:0000313" key="2">
    <source>
        <dbReference type="Proteomes" id="UP001501035"/>
    </source>
</evidence>
<reference evidence="2" key="1">
    <citation type="journal article" date="2019" name="Int. J. Syst. Evol. Microbiol.">
        <title>The Global Catalogue of Microorganisms (GCM) 10K type strain sequencing project: providing services to taxonomists for standard genome sequencing and annotation.</title>
        <authorList>
            <consortium name="The Broad Institute Genomics Platform"/>
            <consortium name="The Broad Institute Genome Sequencing Center for Infectious Disease"/>
            <person name="Wu L."/>
            <person name="Ma J."/>
        </authorList>
    </citation>
    <scope>NUCLEOTIDE SEQUENCE [LARGE SCALE GENOMIC DNA]</scope>
    <source>
        <strain evidence="2">JCM 14234</strain>
    </source>
</reference>
<dbReference type="EMBL" id="BAAAVS010000001">
    <property type="protein sequence ID" value="GAA3023348.1"/>
    <property type="molecule type" value="Genomic_DNA"/>
</dbReference>
<dbReference type="PANTHER" id="PTHR12126:SF11">
    <property type="entry name" value="NADH DEHYDROGENASE [UBIQUINONE] 1 ALPHA SUBCOMPLEX SUBUNIT 9, MITOCHONDRIAL"/>
    <property type="match status" value="1"/>
</dbReference>
<dbReference type="InterPro" id="IPR036291">
    <property type="entry name" value="NAD(P)-bd_dom_sf"/>
</dbReference>
<dbReference type="SUPFAM" id="SSF51735">
    <property type="entry name" value="NAD(P)-binding Rossmann-fold domains"/>
    <property type="match status" value="1"/>
</dbReference>